<dbReference type="Gene3D" id="3.40.50.80">
    <property type="entry name" value="Nucleotide-binding domain of ferredoxin-NADP reductase (FNR) module"/>
    <property type="match status" value="1"/>
</dbReference>
<dbReference type="Gene3D" id="2.40.30.10">
    <property type="entry name" value="Translation factors"/>
    <property type="match status" value="1"/>
</dbReference>
<dbReference type="Pfam" id="PF00970">
    <property type="entry name" value="FAD_binding_6"/>
    <property type="match status" value="1"/>
</dbReference>
<dbReference type="PRINTS" id="PR00409">
    <property type="entry name" value="PHDIOXRDTASE"/>
</dbReference>
<evidence type="ECO:0000256" key="1">
    <source>
        <dbReference type="ARBA" id="ARBA00001974"/>
    </source>
</evidence>
<dbReference type="InterPro" id="IPR017927">
    <property type="entry name" value="FAD-bd_FR_type"/>
</dbReference>
<dbReference type="CDD" id="cd00207">
    <property type="entry name" value="fer2"/>
    <property type="match status" value="1"/>
</dbReference>
<keyword evidence="7" id="KW-0408">Iron</keyword>
<evidence type="ECO:0000256" key="9">
    <source>
        <dbReference type="SAM" id="MobiDB-lite"/>
    </source>
</evidence>
<evidence type="ECO:0000259" key="10">
    <source>
        <dbReference type="PROSITE" id="PS51384"/>
    </source>
</evidence>
<protein>
    <submittedName>
        <fullName evidence="11">Flavin-dependent oxidoreductase</fullName>
    </submittedName>
</protein>
<dbReference type="InterPro" id="IPR036010">
    <property type="entry name" value="2Fe-2S_ferredoxin-like_sf"/>
</dbReference>
<dbReference type="InterPro" id="IPR008333">
    <property type="entry name" value="Cbr1-like_FAD-bd_dom"/>
</dbReference>
<feature type="compositionally biased region" description="Low complexity" evidence="9">
    <location>
        <begin position="254"/>
        <end position="264"/>
    </location>
</feature>
<dbReference type="InterPro" id="IPR001433">
    <property type="entry name" value="OxRdtase_FAD/NAD-bd"/>
</dbReference>
<dbReference type="GO" id="GO:0051537">
    <property type="term" value="F:2 iron, 2 sulfur cluster binding"/>
    <property type="evidence" value="ECO:0007669"/>
    <property type="project" value="UniProtKB-KW"/>
</dbReference>
<dbReference type="EMBL" id="QQAZ01000002">
    <property type="protein sequence ID" value="RDI54650.1"/>
    <property type="molecule type" value="Genomic_DNA"/>
</dbReference>
<accession>A0A370HCZ5</accession>
<dbReference type="Pfam" id="PF00175">
    <property type="entry name" value="NAD_binding_1"/>
    <property type="match status" value="1"/>
</dbReference>
<keyword evidence="8" id="KW-0411">Iron-sulfur</keyword>
<dbReference type="CDD" id="cd06216">
    <property type="entry name" value="FNR_iron_sulfur_binding_2"/>
    <property type="match status" value="1"/>
</dbReference>
<dbReference type="PANTHER" id="PTHR47354:SF6">
    <property type="entry name" value="NADH OXIDOREDUCTASE HCR"/>
    <property type="match status" value="1"/>
</dbReference>
<dbReference type="InterPro" id="IPR017938">
    <property type="entry name" value="Riboflavin_synthase-like_b-brl"/>
</dbReference>
<dbReference type="SUPFAM" id="SSF54292">
    <property type="entry name" value="2Fe-2S ferredoxin-like"/>
    <property type="match status" value="1"/>
</dbReference>
<evidence type="ECO:0000256" key="3">
    <source>
        <dbReference type="ARBA" id="ARBA00022714"/>
    </source>
</evidence>
<dbReference type="InterPro" id="IPR001041">
    <property type="entry name" value="2Fe-2S_ferredoxin-type"/>
</dbReference>
<dbReference type="SUPFAM" id="SSF52343">
    <property type="entry name" value="Ferredoxin reductase-like, C-terminal NADP-linked domain"/>
    <property type="match status" value="1"/>
</dbReference>
<name>A0A370HCZ5_9NOCA</name>
<dbReference type="InterPro" id="IPR050415">
    <property type="entry name" value="MRET"/>
</dbReference>
<dbReference type="PANTHER" id="PTHR47354">
    <property type="entry name" value="NADH OXIDOREDUCTASE HCR"/>
    <property type="match status" value="1"/>
</dbReference>
<dbReference type="STRING" id="1210089.GCA_001613165_03831"/>
<dbReference type="SUPFAM" id="SSF63380">
    <property type="entry name" value="Riboflavin synthase domain-like"/>
    <property type="match status" value="1"/>
</dbReference>
<keyword evidence="2" id="KW-0285">Flavoprotein</keyword>
<dbReference type="Gene3D" id="3.10.20.30">
    <property type="match status" value="1"/>
</dbReference>
<keyword evidence="12" id="KW-1185">Reference proteome</keyword>
<keyword evidence="6" id="KW-0560">Oxidoreductase</keyword>
<evidence type="ECO:0000256" key="8">
    <source>
        <dbReference type="ARBA" id="ARBA00023014"/>
    </source>
</evidence>
<keyword evidence="4" id="KW-0479">Metal-binding</keyword>
<evidence type="ECO:0000256" key="4">
    <source>
        <dbReference type="ARBA" id="ARBA00022723"/>
    </source>
</evidence>
<evidence type="ECO:0000313" key="11">
    <source>
        <dbReference type="EMBL" id="RDI54650.1"/>
    </source>
</evidence>
<dbReference type="GO" id="GO:0016491">
    <property type="term" value="F:oxidoreductase activity"/>
    <property type="evidence" value="ECO:0007669"/>
    <property type="project" value="UniProtKB-KW"/>
</dbReference>
<organism evidence="11 12">
    <name type="scientific">Nocardia mexicana</name>
    <dbReference type="NCBI Taxonomy" id="279262"/>
    <lineage>
        <taxon>Bacteria</taxon>
        <taxon>Bacillati</taxon>
        <taxon>Actinomycetota</taxon>
        <taxon>Actinomycetes</taxon>
        <taxon>Mycobacteriales</taxon>
        <taxon>Nocardiaceae</taxon>
        <taxon>Nocardia</taxon>
    </lineage>
</organism>
<keyword evidence="3" id="KW-0001">2Fe-2S</keyword>
<evidence type="ECO:0000256" key="2">
    <source>
        <dbReference type="ARBA" id="ARBA00022630"/>
    </source>
</evidence>
<evidence type="ECO:0000256" key="5">
    <source>
        <dbReference type="ARBA" id="ARBA00022827"/>
    </source>
</evidence>
<keyword evidence="5" id="KW-0274">FAD</keyword>
<comment type="cofactor">
    <cofactor evidence="1">
        <name>FAD</name>
        <dbReference type="ChEBI" id="CHEBI:57692"/>
    </cofactor>
</comment>
<gene>
    <name evidence="11" type="ORF">DFR68_102779</name>
</gene>
<evidence type="ECO:0000313" key="12">
    <source>
        <dbReference type="Proteomes" id="UP000255355"/>
    </source>
</evidence>
<feature type="compositionally biased region" description="Low complexity" evidence="9">
    <location>
        <begin position="231"/>
        <end position="246"/>
    </location>
</feature>
<dbReference type="InterPro" id="IPR012675">
    <property type="entry name" value="Beta-grasp_dom_sf"/>
</dbReference>
<comment type="caution">
    <text evidence="11">The sequence shown here is derived from an EMBL/GenBank/DDBJ whole genome shotgun (WGS) entry which is preliminary data.</text>
</comment>
<sequence>MGLIDLVQTLTSPHPLDRYLELVRPTLTVRDMRAEITHVRRSASDSVTLTLRPTRQWSGHRAGQYVQIGVVIDGVKHTRCYSPVDPQGRRDRHLQLTIKAHPHGLVSRYLHRHAAPGIVVDLAPAAGTFALPESVPERMLLISGGSGITPVLSMLRTLADQDYRGTLVFLHYAKSPEAVPHRAELDDIAQRHNNFHIELRYPSLSVGERLGLPGGDSGEEHAGMTGGRAGRAGTSAPGVAGLSAASGAGGAEGASGAADPDGASRAAGGADALWSCAAPARPVGHFDYDTLEHIAPWFAAGETFVCGPGPLMDAVRRVYEAEGLDDRLHTEEFTLSTVPVDAADVTGSTTFSASGVQSANEGASLLDQAESAGLTPEYGCRMGICFSCTAVRRSGCTRNLRTGELDADDDQPIQLCINAAVGDVDIEI</sequence>
<dbReference type="RefSeq" id="WP_246010831.1">
    <property type="nucleotide sequence ID" value="NZ_QQAZ01000002.1"/>
</dbReference>
<feature type="domain" description="FAD-binding FR-type" evidence="10">
    <location>
        <begin position="29"/>
        <end position="132"/>
    </location>
</feature>
<proteinExistence type="predicted"/>
<reference evidence="11 12" key="1">
    <citation type="submission" date="2018-07" db="EMBL/GenBank/DDBJ databases">
        <title>Genomic Encyclopedia of Type Strains, Phase IV (KMG-IV): sequencing the most valuable type-strain genomes for metagenomic binning, comparative biology and taxonomic classification.</title>
        <authorList>
            <person name="Goeker M."/>
        </authorList>
    </citation>
    <scope>NUCLEOTIDE SEQUENCE [LARGE SCALE GENOMIC DNA]</scope>
    <source>
        <strain evidence="11 12">DSM 44952</strain>
    </source>
</reference>
<dbReference type="PROSITE" id="PS51384">
    <property type="entry name" value="FAD_FR"/>
    <property type="match status" value="1"/>
</dbReference>
<dbReference type="Proteomes" id="UP000255355">
    <property type="component" value="Unassembled WGS sequence"/>
</dbReference>
<dbReference type="GO" id="GO:0046872">
    <property type="term" value="F:metal ion binding"/>
    <property type="evidence" value="ECO:0007669"/>
    <property type="project" value="UniProtKB-KW"/>
</dbReference>
<dbReference type="Pfam" id="PF00111">
    <property type="entry name" value="Fer2"/>
    <property type="match status" value="1"/>
</dbReference>
<dbReference type="AlphaFoldDB" id="A0A370HCZ5"/>
<dbReference type="InterPro" id="IPR039261">
    <property type="entry name" value="FNR_nucleotide-bd"/>
</dbReference>
<evidence type="ECO:0000256" key="6">
    <source>
        <dbReference type="ARBA" id="ARBA00023002"/>
    </source>
</evidence>
<feature type="region of interest" description="Disordered" evidence="9">
    <location>
        <begin position="210"/>
        <end position="264"/>
    </location>
</feature>
<evidence type="ECO:0000256" key="7">
    <source>
        <dbReference type="ARBA" id="ARBA00023004"/>
    </source>
</evidence>